<keyword evidence="6 8" id="KW-0139">CF(1)</keyword>
<comment type="caution">
    <text evidence="9">The sequence shown here is derived from an EMBL/GenBank/DDBJ whole genome shotgun (WGS) entry which is preliminary data.</text>
</comment>
<sequence length="182" mass="20757">MSEAVVSKRYAQALFQLGQERNIMDTLEQELLTVREVWATNKKFTTFLQHPKVTISKKKTVLSDVFQGFSKEVVHTLHLLADRHREEIIPEVIAHFITLVNESKGIAEAKVYSVRELSEEEKVQISSVFAQKLGKNQLKITNIIDPSILGGIKLRIGNRIYDGTVKGKLERMERKLVSANNR</sequence>
<evidence type="ECO:0000256" key="2">
    <source>
        <dbReference type="ARBA" id="ARBA00022448"/>
    </source>
</evidence>
<dbReference type="Proteomes" id="UP001596990">
    <property type="component" value="Unassembled WGS sequence"/>
</dbReference>
<dbReference type="SUPFAM" id="SSF47928">
    <property type="entry name" value="N-terminal domain of the delta subunit of the F1F0-ATP synthase"/>
    <property type="match status" value="1"/>
</dbReference>
<dbReference type="PANTHER" id="PTHR11910">
    <property type="entry name" value="ATP SYNTHASE DELTA CHAIN"/>
    <property type="match status" value="1"/>
</dbReference>
<dbReference type="HAMAP" id="MF_01416">
    <property type="entry name" value="ATP_synth_delta_bact"/>
    <property type="match status" value="1"/>
</dbReference>
<name>A0ABW3L5S2_9BACI</name>
<keyword evidence="8" id="KW-1003">Cell membrane</keyword>
<dbReference type="NCBIfam" id="NF004403">
    <property type="entry name" value="PRK05758.2-4"/>
    <property type="match status" value="1"/>
</dbReference>
<keyword evidence="3 8" id="KW-0375">Hydrogen ion transport</keyword>
<dbReference type="EMBL" id="JBHTKL010000005">
    <property type="protein sequence ID" value="MFD1020093.1"/>
    <property type="molecule type" value="Genomic_DNA"/>
</dbReference>
<dbReference type="InterPro" id="IPR000711">
    <property type="entry name" value="ATPase_OSCP/dsu"/>
</dbReference>
<comment type="function">
    <text evidence="8">F(1)F(0) ATP synthase produces ATP from ADP in the presence of a proton or sodium gradient. F-type ATPases consist of two structural domains, F(1) containing the extramembraneous catalytic core and F(0) containing the membrane proton channel, linked together by a central stalk and a peripheral stalk. During catalysis, ATP synthesis in the catalytic domain of F(1) is coupled via a rotary mechanism of the central stalk subunits to proton translocation.</text>
</comment>
<dbReference type="InterPro" id="IPR020781">
    <property type="entry name" value="ATPase_OSCP/d_CS"/>
</dbReference>
<evidence type="ECO:0000256" key="4">
    <source>
        <dbReference type="ARBA" id="ARBA00023065"/>
    </source>
</evidence>
<evidence type="ECO:0000256" key="7">
    <source>
        <dbReference type="ARBA" id="ARBA00023310"/>
    </source>
</evidence>
<comment type="function">
    <text evidence="8">This protein is part of the stalk that links CF(0) to CF(1). It either transmits conformational changes from CF(0) to CF(1) or is implicated in proton conduction.</text>
</comment>
<dbReference type="PROSITE" id="PS00389">
    <property type="entry name" value="ATPASE_DELTA"/>
    <property type="match status" value="1"/>
</dbReference>
<dbReference type="PRINTS" id="PR00125">
    <property type="entry name" value="ATPASEDELTA"/>
</dbReference>
<dbReference type="Pfam" id="PF00213">
    <property type="entry name" value="OSCP"/>
    <property type="match status" value="1"/>
</dbReference>
<keyword evidence="10" id="KW-1185">Reference proteome</keyword>
<keyword evidence="2 8" id="KW-0813">Transport</keyword>
<evidence type="ECO:0000313" key="10">
    <source>
        <dbReference type="Proteomes" id="UP001596990"/>
    </source>
</evidence>
<evidence type="ECO:0000256" key="5">
    <source>
        <dbReference type="ARBA" id="ARBA00023136"/>
    </source>
</evidence>
<comment type="subcellular location">
    <subcellularLocation>
        <location evidence="8">Cell membrane</location>
        <topology evidence="8">Peripheral membrane protein</topology>
    </subcellularLocation>
    <subcellularLocation>
        <location evidence="1">Membrane</location>
    </subcellularLocation>
</comment>
<keyword evidence="5 8" id="KW-0472">Membrane</keyword>
<gene>
    <name evidence="8" type="primary">atpH</name>
    <name evidence="9" type="ORF">ACFQ2J_12980</name>
</gene>
<evidence type="ECO:0000256" key="3">
    <source>
        <dbReference type="ARBA" id="ARBA00022781"/>
    </source>
</evidence>
<protein>
    <recommendedName>
        <fullName evidence="8">ATP synthase subunit delta</fullName>
    </recommendedName>
    <alternativeName>
        <fullName evidence="8">ATP synthase F(1) sector subunit delta</fullName>
    </alternativeName>
    <alternativeName>
        <fullName evidence="8">F-type ATPase subunit delta</fullName>
        <shortName evidence="8">F-ATPase subunit delta</shortName>
    </alternativeName>
</protein>
<dbReference type="Gene3D" id="1.10.520.20">
    <property type="entry name" value="N-terminal domain of the delta subunit of the F1F0-ATP synthase"/>
    <property type="match status" value="1"/>
</dbReference>
<organism evidence="9 10">
    <name type="scientific">Thalassobacillus hwangdonensis</name>
    <dbReference type="NCBI Taxonomy" id="546108"/>
    <lineage>
        <taxon>Bacteria</taxon>
        <taxon>Bacillati</taxon>
        <taxon>Bacillota</taxon>
        <taxon>Bacilli</taxon>
        <taxon>Bacillales</taxon>
        <taxon>Bacillaceae</taxon>
        <taxon>Thalassobacillus</taxon>
    </lineage>
</organism>
<keyword evidence="4 8" id="KW-0406">Ion transport</keyword>
<dbReference type="InterPro" id="IPR026015">
    <property type="entry name" value="ATP_synth_OSCP/delta_N_sf"/>
</dbReference>
<dbReference type="RefSeq" id="WP_386061081.1">
    <property type="nucleotide sequence ID" value="NZ_JBHTKL010000005.1"/>
</dbReference>
<evidence type="ECO:0000313" key="9">
    <source>
        <dbReference type="EMBL" id="MFD1020093.1"/>
    </source>
</evidence>
<evidence type="ECO:0000256" key="1">
    <source>
        <dbReference type="ARBA" id="ARBA00004370"/>
    </source>
</evidence>
<dbReference type="NCBIfam" id="TIGR01145">
    <property type="entry name" value="ATP_synt_delta"/>
    <property type="match status" value="1"/>
</dbReference>
<evidence type="ECO:0000256" key="6">
    <source>
        <dbReference type="ARBA" id="ARBA00023196"/>
    </source>
</evidence>
<comment type="similarity">
    <text evidence="8">Belongs to the ATPase delta chain family.</text>
</comment>
<proteinExistence type="inferred from homology"/>
<keyword evidence="7 8" id="KW-0066">ATP synthesis</keyword>
<accession>A0ABW3L5S2</accession>
<reference evidence="10" key="1">
    <citation type="journal article" date="2019" name="Int. J. Syst. Evol. Microbiol.">
        <title>The Global Catalogue of Microorganisms (GCM) 10K type strain sequencing project: providing services to taxonomists for standard genome sequencing and annotation.</title>
        <authorList>
            <consortium name="The Broad Institute Genomics Platform"/>
            <consortium name="The Broad Institute Genome Sequencing Center for Infectious Disease"/>
            <person name="Wu L."/>
            <person name="Ma J."/>
        </authorList>
    </citation>
    <scope>NUCLEOTIDE SEQUENCE [LARGE SCALE GENOMIC DNA]</scope>
    <source>
        <strain evidence="10">CCUG 56607</strain>
    </source>
</reference>
<evidence type="ECO:0000256" key="8">
    <source>
        <dbReference type="HAMAP-Rule" id="MF_01416"/>
    </source>
</evidence>